<evidence type="ECO:0000313" key="6">
    <source>
        <dbReference type="Proteomes" id="UP000664265"/>
    </source>
</evidence>
<dbReference type="CDD" id="cd00487">
    <property type="entry name" value="Pep_deformylase"/>
    <property type="match status" value="1"/>
</dbReference>
<dbReference type="InterPro" id="IPR036821">
    <property type="entry name" value="Peptide_deformylase_sf"/>
</dbReference>
<dbReference type="EC" id="3.5.1.88" evidence="4"/>
<dbReference type="PRINTS" id="PR01576">
    <property type="entry name" value="PDEFORMYLASE"/>
</dbReference>
<feature type="active site" evidence="4">
    <location>
        <position position="167"/>
    </location>
</feature>
<comment type="function">
    <text evidence="4">Removes the formyl group from the N-terminal Met of newly synthesized proteins. Requires at least a dipeptide for an efficient rate of reaction. N-terminal L-methionine is a prerequisite for activity but the enzyme has broad specificity at other positions.</text>
</comment>
<comment type="catalytic activity">
    <reaction evidence="4">
        <text>N-terminal N-formyl-L-methionyl-[peptide] + H2O = N-terminal L-methionyl-[peptide] + formate</text>
        <dbReference type="Rhea" id="RHEA:24420"/>
        <dbReference type="Rhea" id="RHEA-COMP:10639"/>
        <dbReference type="Rhea" id="RHEA-COMP:10640"/>
        <dbReference type="ChEBI" id="CHEBI:15377"/>
        <dbReference type="ChEBI" id="CHEBI:15740"/>
        <dbReference type="ChEBI" id="CHEBI:49298"/>
        <dbReference type="ChEBI" id="CHEBI:64731"/>
        <dbReference type="EC" id="3.5.1.88"/>
    </reaction>
</comment>
<comment type="caution">
    <text evidence="5">The sequence shown here is derived from an EMBL/GenBank/DDBJ whole genome shotgun (WGS) entry which is preliminary data.</text>
</comment>
<dbReference type="HAMAP" id="MF_00163">
    <property type="entry name" value="Pep_deformylase"/>
    <property type="match status" value="1"/>
</dbReference>
<keyword evidence="4" id="KW-0408">Iron</keyword>
<evidence type="ECO:0000256" key="4">
    <source>
        <dbReference type="HAMAP-Rule" id="MF_00163"/>
    </source>
</evidence>
<name>A0ABS3M7N4_9BACT</name>
<dbReference type="PANTHER" id="PTHR10458:SF22">
    <property type="entry name" value="PEPTIDE DEFORMYLASE"/>
    <property type="match status" value="1"/>
</dbReference>
<dbReference type="Pfam" id="PF01327">
    <property type="entry name" value="Pep_deformylase"/>
    <property type="match status" value="1"/>
</dbReference>
<evidence type="ECO:0000256" key="1">
    <source>
        <dbReference type="ARBA" id="ARBA00010759"/>
    </source>
</evidence>
<dbReference type="PANTHER" id="PTHR10458">
    <property type="entry name" value="PEPTIDE DEFORMYLASE"/>
    <property type="match status" value="1"/>
</dbReference>
<keyword evidence="6" id="KW-1185">Reference proteome</keyword>
<feature type="binding site" evidence="4">
    <location>
        <position position="170"/>
    </location>
    <ligand>
        <name>Fe cation</name>
        <dbReference type="ChEBI" id="CHEBI:24875"/>
    </ligand>
</feature>
<keyword evidence="2 4" id="KW-0479">Metal-binding</keyword>
<dbReference type="SUPFAM" id="SSF56420">
    <property type="entry name" value="Peptide deformylase"/>
    <property type="match status" value="1"/>
</dbReference>
<comment type="cofactor">
    <cofactor evidence="4">
        <name>Fe(2+)</name>
        <dbReference type="ChEBI" id="CHEBI:29033"/>
    </cofactor>
    <text evidence="4">Binds 1 Fe(2+) ion.</text>
</comment>
<keyword evidence="4" id="KW-0648">Protein biosynthesis</keyword>
<protein>
    <recommendedName>
        <fullName evidence="4">Peptide deformylase</fullName>
        <shortName evidence="4">PDF</shortName>
        <ecNumber evidence="4">3.5.1.88</ecNumber>
    </recommendedName>
    <alternativeName>
        <fullName evidence="4">Polypeptide deformylase</fullName>
    </alternativeName>
</protein>
<feature type="binding site" evidence="4">
    <location>
        <position position="124"/>
    </location>
    <ligand>
        <name>Fe cation</name>
        <dbReference type="ChEBI" id="CHEBI:24875"/>
    </ligand>
</feature>
<dbReference type="Proteomes" id="UP000664265">
    <property type="component" value="Unassembled WGS sequence"/>
</dbReference>
<dbReference type="PIRSF" id="PIRSF004749">
    <property type="entry name" value="Pep_def"/>
    <property type="match status" value="1"/>
</dbReference>
<dbReference type="Gene3D" id="3.90.45.10">
    <property type="entry name" value="Peptide deformylase"/>
    <property type="match status" value="1"/>
</dbReference>
<dbReference type="NCBIfam" id="TIGR00079">
    <property type="entry name" value="pept_deformyl"/>
    <property type="match status" value="1"/>
</dbReference>
<feature type="binding site" evidence="4">
    <location>
        <position position="166"/>
    </location>
    <ligand>
        <name>Fe cation</name>
        <dbReference type="ChEBI" id="CHEBI:24875"/>
    </ligand>
</feature>
<evidence type="ECO:0000313" key="5">
    <source>
        <dbReference type="EMBL" id="MBO1364211.1"/>
    </source>
</evidence>
<dbReference type="GO" id="GO:0042586">
    <property type="term" value="F:peptide deformylase activity"/>
    <property type="evidence" value="ECO:0007669"/>
    <property type="project" value="UniProtKB-EC"/>
</dbReference>
<dbReference type="NCBIfam" id="NF001159">
    <property type="entry name" value="PRK00150.1-3"/>
    <property type="match status" value="1"/>
</dbReference>
<proteinExistence type="inferred from homology"/>
<accession>A0ABS3M7N4</accession>
<gene>
    <name evidence="4" type="primary">def</name>
    <name evidence="5" type="ORF">JHU38_10620</name>
</gene>
<dbReference type="EMBL" id="JAERMS010000042">
    <property type="protein sequence ID" value="MBO1364211.1"/>
    <property type="molecule type" value="Genomic_DNA"/>
</dbReference>
<evidence type="ECO:0000256" key="3">
    <source>
        <dbReference type="ARBA" id="ARBA00022801"/>
    </source>
</evidence>
<comment type="similarity">
    <text evidence="1 4">Belongs to the polypeptide deformylase family.</text>
</comment>
<reference evidence="5 6" key="1">
    <citation type="submission" date="2021-01" db="EMBL/GenBank/DDBJ databases">
        <title>Prevotella A2931 sp. nov.</title>
        <authorList>
            <person name="Buhl M."/>
            <person name="Oberhettinger P."/>
        </authorList>
    </citation>
    <scope>NUCLEOTIDE SEQUENCE [LARGE SCALE GENOMIC DNA]</scope>
    <source>
        <strain evidence="5 6">A2931</strain>
    </source>
</reference>
<evidence type="ECO:0000256" key="2">
    <source>
        <dbReference type="ARBA" id="ARBA00022723"/>
    </source>
</evidence>
<organism evidence="5 6">
    <name type="scientific">Prevotella illustrans</name>
    <dbReference type="NCBI Taxonomy" id="2800387"/>
    <lineage>
        <taxon>Bacteria</taxon>
        <taxon>Pseudomonadati</taxon>
        <taxon>Bacteroidota</taxon>
        <taxon>Bacteroidia</taxon>
        <taxon>Bacteroidales</taxon>
        <taxon>Prevotellaceae</taxon>
        <taxon>Prevotella</taxon>
    </lineage>
</organism>
<sequence length="211" mass="24576">MKSRRLLYYKIGCRREKCFKVNKIMILPIYIYGQPVLRKVAQDIPADYPDLQELISDMFETLTASEGVGLAAPQIGKAIRVVVIDLDVLGEDFPEYKGFRKAFINAHIVEVDENSKKEPMEEGCLSIPGIHEVVNRPSRIHVIYRDEDFQEHDEWVEGYLARVMQHEFDHLEGNMFVDRLSPLRKQLIKNKLKSILQGRFHCGYRTKVVRK</sequence>
<keyword evidence="3 4" id="KW-0378">Hydrolase</keyword>
<dbReference type="InterPro" id="IPR023635">
    <property type="entry name" value="Peptide_deformylase"/>
</dbReference>